<evidence type="ECO:0000313" key="1">
    <source>
        <dbReference type="EMBL" id="MDT2834330.1"/>
    </source>
</evidence>
<proteinExistence type="predicted"/>
<protein>
    <submittedName>
        <fullName evidence="1">Uncharacterized protein</fullName>
    </submittedName>
</protein>
<reference evidence="1" key="1">
    <citation type="submission" date="2023-03" db="EMBL/GenBank/DDBJ databases">
        <authorList>
            <person name="Shen W."/>
            <person name="Cai J."/>
        </authorList>
    </citation>
    <scope>NUCLEOTIDE SEQUENCE</scope>
    <source>
        <strain evidence="1">P96-3</strain>
    </source>
</reference>
<comment type="caution">
    <text evidence="1">The sequence shown here is derived from an EMBL/GenBank/DDBJ whole genome shotgun (WGS) entry which is preliminary data.</text>
</comment>
<organism evidence="1 2">
    <name type="scientific">Vagococcus carniphilus</name>
    <dbReference type="NCBI Taxonomy" id="218144"/>
    <lineage>
        <taxon>Bacteria</taxon>
        <taxon>Bacillati</taxon>
        <taxon>Bacillota</taxon>
        <taxon>Bacilli</taxon>
        <taxon>Lactobacillales</taxon>
        <taxon>Enterococcaceae</taxon>
        <taxon>Vagococcus</taxon>
    </lineage>
</organism>
<evidence type="ECO:0000313" key="2">
    <source>
        <dbReference type="Proteomes" id="UP001268577"/>
    </source>
</evidence>
<dbReference type="RefSeq" id="WP_311985372.1">
    <property type="nucleotide sequence ID" value="NZ_JARQBZ010000017.1"/>
</dbReference>
<dbReference type="Proteomes" id="UP001268577">
    <property type="component" value="Unassembled WGS sequence"/>
</dbReference>
<sequence>MEPLRPGLFENPKKFEQAITKMTVVPQTVIVPILIQEKLMKVLTQKETWQMLQTLIHCYLKNLKVLEKRTRAQLSKLS</sequence>
<accession>A0AAW8U802</accession>
<dbReference type="EMBL" id="JARQBZ010000017">
    <property type="protein sequence ID" value="MDT2834330.1"/>
    <property type="molecule type" value="Genomic_DNA"/>
</dbReference>
<name>A0AAW8U802_9ENTE</name>
<dbReference type="AlphaFoldDB" id="A0AAW8U802"/>
<gene>
    <name evidence="1" type="ORF">P7H70_09680</name>
</gene>